<accession>A0ABU9B9S7</accession>
<reference evidence="3 4" key="1">
    <citation type="submission" date="2024-04" db="EMBL/GenBank/DDBJ databases">
        <title>Novel species of the genus Ideonella isolated from streams.</title>
        <authorList>
            <person name="Lu H."/>
        </authorList>
    </citation>
    <scope>NUCLEOTIDE SEQUENCE [LARGE SCALE GENOMIC DNA]</scope>
    <source>
        <strain evidence="3 4">BYS139W</strain>
    </source>
</reference>
<keyword evidence="2" id="KW-1133">Transmembrane helix</keyword>
<evidence type="ECO:0000313" key="4">
    <source>
        <dbReference type="Proteomes" id="UP001368500"/>
    </source>
</evidence>
<feature type="transmembrane region" description="Helical" evidence="2">
    <location>
        <begin position="282"/>
        <end position="301"/>
    </location>
</feature>
<evidence type="ECO:0000313" key="3">
    <source>
        <dbReference type="EMBL" id="MEK8026356.1"/>
    </source>
</evidence>
<keyword evidence="2" id="KW-0812">Transmembrane</keyword>
<name>A0ABU9B9S7_9BURK</name>
<dbReference type="EMBL" id="JBBUTF010000008">
    <property type="protein sequence ID" value="MEK8026356.1"/>
    <property type="molecule type" value="Genomic_DNA"/>
</dbReference>
<gene>
    <name evidence="3" type="ORF">AACH11_10345</name>
</gene>
<keyword evidence="2" id="KW-0472">Membrane</keyword>
<feature type="region of interest" description="Disordered" evidence="1">
    <location>
        <begin position="377"/>
        <end position="401"/>
    </location>
</feature>
<evidence type="ECO:0000256" key="1">
    <source>
        <dbReference type="SAM" id="MobiDB-lite"/>
    </source>
</evidence>
<feature type="transmembrane region" description="Helical" evidence="2">
    <location>
        <begin position="173"/>
        <end position="197"/>
    </location>
</feature>
<dbReference type="Pfam" id="PF05987">
    <property type="entry name" value="DUF898"/>
    <property type="match status" value="1"/>
</dbReference>
<feature type="transmembrane region" description="Helical" evidence="2">
    <location>
        <begin position="235"/>
        <end position="252"/>
    </location>
</feature>
<feature type="transmembrane region" description="Helical" evidence="2">
    <location>
        <begin position="141"/>
        <end position="161"/>
    </location>
</feature>
<dbReference type="RefSeq" id="WP_341374140.1">
    <property type="nucleotide sequence ID" value="NZ_JBBUTF010000008.1"/>
</dbReference>
<dbReference type="InterPro" id="IPR010295">
    <property type="entry name" value="DUF898"/>
</dbReference>
<sequence length="401" mass="44123">MSVPSVALATRLTVAFEGRPLDYALLWWRGALLTLLSLGLYLPWAWQSCRRWRLAHTRIGGHALDCTLAPRQLLPLVVALQLQGLLTWQSWALWGGPGLLGGLLLLLSSLPGLQWRFWRLSWGHLCWRGRPLSFDGPLRRAWWMLGPLPWLGAVGLTLPWLTSQVALHAPAQLPPLLSALLLGALPVALLLWPWLLWRRQRWLACHLSYAGERLHCGLEAAEVYALCLDLARGPFLLLSALLLGAALLWPWAGALPPLLAGGLDGLGLAGADWVARGLRIGGPTLVLTAALLLLPLGWPLAAGLQDLTLSKVRTDRLQMHSQTRTPRLARMAWQELAAVACSAGLWWPLAQLRWWRRRIAGVSVLVQGDPARWHLPQALPAPGPRPRGRARGVRPVAEAAA</sequence>
<evidence type="ECO:0000256" key="2">
    <source>
        <dbReference type="SAM" id="Phobius"/>
    </source>
</evidence>
<keyword evidence="4" id="KW-1185">Reference proteome</keyword>
<dbReference type="Proteomes" id="UP001368500">
    <property type="component" value="Unassembled WGS sequence"/>
</dbReference>
<feature type="transmembrane region" description="Helical" evidence="2">
    <location>
        <begin position="100"/>
        <end position="120"/>
    </location>
</feature>
<feature type="transmembrane region" description="Helical" evidence="2">
    <location>
        <begin position="25"/>
        <end position="44"/>
    </location>
</feature>
<organism evidence="3 4">
    <name type="scientific">Pseudaquabacterium rugosum</name>
    <dbReference type="NCBI Taxonomy" id="2984194"/>
    <lineage>
        <taxon>Bacteria</taxon>
        <taxon>Pseudomonadati</taxon>
        <taxon>Pseudomonadota</taxon>
        <taxon>Betaproteobacteria</taxon>
        <taxon>Burkholderiales</taxon>
        <taxon>Sphaerotilaceae</taxon>
        <taxon>Pseudaquabacterium</taxon>
    </lineage>
</organism>
<comment type="caution">
    <text evidence="3">The sequence shown here is derived from an EMBL/GenBank/DDBJ whole genome shotgun (WGS) entry which is preliminary data.</text>
</comment>
<protein>
    <submittedName>
        <fullName evidence="3">DUF898 family protein</fullName>
    </submittedName>
</protein>
<proteinExistence type="predicted"/>